<keyword evidence="1" id="KW-1133">Transmembrane helix</keyword>
<dbReference type="EMBL" id="AP019307">
    <property type="protein sequence ID" value="BBH16315.1"/>
    <property type="molecule type" value="Genomic_DNA"/>
</dbReference>
<accession>A0A3G9IJS4</accession>
<feature type="transmembrane region" description="Helical" evidence="1">
    <location>
        <begin position="6"/>
        <end position="26"/>
    </location>
</feature>
<protein>
    <submittedName>
        <fullName evidence="2">Uncharacterized protein</fullName>
    </submittedName>
</protein>
<evidence type="ECO:0000256" key="1">
    <source>
        <dbReference type="SAM" id="Phobius"/>
    </source>
</evidence>
<keyword evidence="1" id="KW-0812">Transmembrane</keyword>
<dbReference type="OrthoDB" id="3787531at2"/>
<name>A0A3G9IJS4_9ACTN</name>
<reference evidence="2 3" key="1">
    <citation type="submission" date="2018-11" db="EMBL/GenBank/DDBJ databases">
        <title>Complete genome sequence of Nocardioides baekrokdamisoli strain KCTC 39748.</title>
        <authorList>
            <person name="Kang S.W."/>
            <person name="Lee K.C."/>
            <person name="Kim K.K."/>
            <person name="Kim J.S."/>
            <person name="Kim D.S."/>
            <person name="Ko S.H."/>
            <person name="Yang S.H."/>
            <person name="Shin Y.K."/>
            <person name="Lee J.S."/>
        </authorList>
    </citation>
    <scope>NUCLEOTIDE SEQUENCE [LARGE SCALE GENOMIC DNA]</scope>
    <source>
        <strain evidence="2 3">KCTC 39748</strain>
    </source>
</reference>
<dbReference type="Proteomes" id="UP000271573">
    <property type="component" value="Chromosome"/>
</dbReference>
<sequence>MSTPVIVAAVAGAFVLGVLLGVVVAIRVAGRRIRAAVTANLPTPVEVPMVTDLNVGVPEPRKPAARTEYVITSVGEVEDEVETAARVEFKARPQFEQVARTVMIEAASLAHGVRNALSEENRAKISYEIKRELIRVRKDRKAEVKEALREYRARHRAPVDSDAAASGTGEGA</sequence>
<dbReference type="AlphaFoldDB" id="A0A3G9IJS4"/>
<keyword evidence="1" id="KW-0472">Membrane</keyword>
<dbReference type="KEGG" id="nbe:Back2_06020"/>
<organism evidence="2 3">
    <name type="scientific">Nocardioides baekrokdamisoli</name>
    <dbReference type="NCBI Taxonomy" id="1804624"/>
    <lineage>
        <taxon>Bacteria</taxon>
        <taxon>Bacillati</taxon>
        <taxon>Actinomycetota</taxon>
        <taxon>Actinomycetes</taxon>
        <taxon>Propionibacteriales</taxon>
        <taxon>Nocardioidaceae</taxon>
        <taxon>Nocardioides</taxon>
    </lineage>
</organism>
<evidence type="ECO:0000313" key="2">
    <source>
        <dbReference type="EMBL" id="BBH16315.1"/>
    </source>
</evidence>
<proteinExistence type="predicted"/>
<evidence type="ECO:0000313" key="3">
    <source>
        <dbReference type="Proteomes" id="UP000271573"/>
    </source>
</evidence>
<gene>
    <name evidence="2" type="ORF">Back2_06020</name>
</gene>
<dbReference type="RefSeq" id="WP_125566636.1">
    <property type="nucleotide sequence ID" value="NZ_AP019307.1"/>
</dbReference>
<keyword evidence="3" id="KW-1185">Reference proteome</keyword>